<dbReference type="AlphaFoldDB" id="A0A1I1GW87"/>
<sequence length="336" mass="38900">MLNRNDDNYEDNMNSLNYEFSSIPYESFYRKKPHGDKIPPVGNYPGGGFNPPGMPQSAPPNYIPSKKDTGVQNFNAGIGGPGTKAVSQNSIRFCLYKFTYIWERNGRSYWTFLFNVDRVSVSGFRWLGRNWVYFGLDLRRIDSFVCYDRSNFEDTCEKCENLRQDDISLLSNKKDYSLDGTRDVYAQTLASIDIPEVKEDFITQTIGYLDDDKVTSQIPCVKSRNIGYRITLEVTYPSDYDENLKNKINELANEASNDAYKMISSTRNNGYYNPLEIFNSSLKLIPESLKAFSNSFNSKIKLLNSYIDNYKNITYSIREEKIHDNWKPYFYSNSSF</sequence>
<evidence type="ECO:0000313" key="2">
    <source>
        <dbReference type="Proteomes" id="UP000199263"/>
    </source>
</evidence>
<protein>
    <submittedName>
        <fullName evidence="1">Uncharacterized protein</fullName>
    </submittedName>
</protein>
<proteinExistence type="predicted"/>
<dbReference type="RefSeq" id="WP_090087480.1">
    <property type="nucleotide sequence ID" value="NZ_FOMG01000001.1"/>
</dbReference>
<accession>A0A1I1GW87</accession>
<keyword evidence="2" id="KW-1185">Reference proteome</keyword>
<dbReference type="STRING" id="119641.SAMN05421842_10174"/>
<gene>
    <name evidence="1" type="ORF">SAMN05421842_10174</name>
</gene>
<evidence type="ECO:0000313" key="1">
    <source>
        <dbReference type="EMBL" id="SFC15552.1"/>
    </source>
</evidence>
<dbReference type="Proteomes" id="UP000199263">
    <property type="component" value="Unassembled WGS sequence"/>
</dbReference>
<organism evidence="1 2">
    <name type="scientific">Clostridium uliginosum</name>
    <dbReference type="NCBI Taxonomy" id="119641"/>
    <lineage>
        <taxon>Bacteria</taxon>
        <taxon>Bacillati</taxon>
        <taxon>Bacillota</taxon>
        <taxon>Clostridia</taxon>
        <taxon>Eubacteriales</taxon>
        <taxon>Clostridiaceae</taxon>
        <taxon>Clostridium</taxon>
    </lineage>
</organism>
<dbReference type="OrthoDB" id="2068061at2"/>
<dbReference type="EMBL" id="FOMG01000001">
    <property type="protein sequence ID" value="SFC15552.1"/>
    <property type="molecule type" value="Genomic_DNA"/>
</dbReference>
<reference evidence="1 2" key="1">
    <citation type="submission" date="2016-10" db="EMBL/GenBank/DDBJ databases">
        <authorList>
            <person name="de Groot N.N."/>
        </authorList>
    </citation>
    <scope>NUCLEOTIDE SEQUENCE [LARGE SCALE GENOMIC DNA]</scope>
    <source>
        <strain evidence="1 2">DSM 12992</strain>
    </source>
</reference>
<name>A0A1I1GW87_9CLOT</name>